<comment type="similarity">
    <text evidence="2 6">Belongs to the sodium:solute symporter (SSF) (TC 2.A.21) family.</text>
</comment>
<evidence type="ECO:0000256" key="1">
    <source>
        <dbReference type="ARBA" id="ARBA00004141"/>
    </source>
</evidence>
<keyword evidence="9" id="KW-1185">Reference proteome</keyword>
<dbReference type="GO" id="GO:0005412">
    <property type="term" value="F:D-glucose:sodium symporter activity"/>
    <property type="evidence" value="ECO:0007669"/>
    <property type="project" value="TreeGrafter"/>
</dbReference>
<dbReference type="PATRIC" id="fig|926556.3.peg.3684"/>
<feature type="transmembrane region" description="Helical" evidence="7">
    <location>
        <begin position="326"/>
        <end position="357"/>
    </location>
</feature>
<keyword evidence="3 7" id="KW-0812">Transmembrane</keyword>
<dbReference type="Pfam" id="PF00474">
    <property type="entry name" value="SSF"/>
    <property type="match status" value="1"/>
</dbReference>
<dbReference type="PANTHER" id="PTHR11819:SF195">
    <property type="entry name" value="SODIUM_GLUCOSE COTRANSPORTER 4"/>
    <property type="match status" value="1"/>
</dbReference>
<feature type="transmembrane region" description="Helical" evidence="7">
    <location>
        <begin position="435"/>
        <end position="455"/>
    </location>
</feature>
<evidence type="ECO:0000313" key="8">
    <source>
        <dbReference type="EMBL" id="AGA79713.1"/>
    </source>
</evidence>
<evidence type="ECO:0000256" key="4">
    <source>
        <dbReference type="ARBA" id="ARBA00022989"/>
    </source>
</evidence>
<dbReference type="NCBIfam" id="NF007790">
    <property type="entry name" value="PRK10484.1"/>
    <property type="match status" value="1"/>
</dbReference>
<sequence>MNITILTFIAFTLLVAVYAWLKTRKENLDSEDGYFLGGRSLTGVVIAGSMIMTNISTEHLVGMNGSSYKNGFVIVAWEVTSALALIVAAVYFVPRYLKMGLTTVPQYLENRFDAGTRSLVAFFLLISFAVTLLPIVLYTGAINLESLFNISDTLNISQEQGLWYTVLAVGGIGSIYAIFGGLKAVAVSDTINGYGLLLAGLMVPVIALFMIGDNNPLLGLERVFENSPEKFNVVGGKDSVLPFSTLFTGLIINQLYFWCMNQTIIQRALGAKNLKEAQKGLLYTGALKLLVPFIIVLPGVIGFYFFGDRLYENQDMVYPELVKKVLPVGLTGVFAAVIMGAVLSTFNSVLNSASTIFSIDIYKRLIRPGASAGQLVKAGKLSATILAITSMVAAPMVANAPEGLFQLLQQLNGIFFIPIASIMLAGFFTKWVSPLAAKVALVTGLTFYVLTTFVFDIGIHFVHIWGIEFVLNVLIMYVVSVAWPMAKPTEKTLISAKINTDKWKYASLVSIILVIITVVIYMLLGNI</sequence>
<feature type="transmembrane region" description="Helical" evidence="7">
    <location>
        <begin position="280"/>
        <end position="306"/>
    </location>
</feature>
<protein>
    <submittedName>
        <fullName evidence="8">SSS sodium solute transporter</fullName>
    </submittedName>
</protein>
<dbReference type="PANTHER" id="PTHR11819">
    <property type="entry name" value="SOLUTE CARRIER FAMILY 5"/>
    <property type="match status" value="1"/>
</dbReference>
<dbReference type="eggNOG" id="COG4146">
    <property type="taxonomic scope" value="Bacteria"/>
</dbReference>
<feature type="transmembrane region" description="Helical" evidence="7">
    <location>
        <begin position="6"/>
        <end position="21"/>
    </location>
</feature>
<feature type="transmembrane region" description="Helical" evidence="7">
    <location>
        <begin position="191"/>
        <end position="211"/>
    </location>
</feature>
<dbReference type="GO" id="GO:0005886">
    <property type="term" value="C:plasma membrane"/>
    <property type="evidence" value="ECO:0007669"/>
    <property type="project" value="TreeGrafter"/>
</dbReference>
<feature type="transmembrane region" description="Helical" evidence="7">
    <location>
        <begin position="33"/>
        <end position="52"/>
    </location>
</feature>
<dbReference type="PROSITE" id="PS50283">
    <property type="entry name" value="NA_SOLUT_SYMP_3"/>
    <property type="match status" value="1"/>
</dbReference>
<evidence type="ECO:0000256" key="2">
    <source>
        <dbReference type="ARBA" id="ARBA00006434"/>
    </source>
</evidence>
<dbReference type="CDD" id="cd10328">
    <property type="entry name" value="SLC5sbd_YidK"/>
    <property type="match status" value="1"/>
</dbReference>
<dbReference type="OrthoDB" id="9814523at2"/>
<dbReference type="RefSeq" id="WP_015267258.1">
    <property type="nucleotide sequence ID" value="NC_019904.1"/>
</dbReference>
<comment type="subcellular location">
    <subcellularLocation>
        <location evidence="1">Membrane</location>
        <topology evidence="1">Multi-pass membrane protein</topology>
    </subcellularLocation>
</comment>
<feature type="transmembrane region" description="Helical" evidence="7">
    <location>
        <begin position="505"/>
        <end position="524"/>
    </location>
</feature>
<feature type="transmembrane region" description="Helical" evidence="7">
    <location>
        <begin position="410"/>
        <end position="428"/>
    </location>
</feature>
<feature type="transmembrane region" description="Helical" evidence="7">
    <location>
        <begin position="378"/>
        <end position="398"/>
    </location>
</feature>
<organism evidence="8 9">
    <name type="scientific">Echinicola vietnamensis (strain DSM 17526 / LMG 23754 / KMM 6221)</name>
    <dbReference type="NCBI Taxonomy" id="926556"/>
    <lineage>
        <taxon>Bacteria</taxon>
        <taxon>Pseudomonadati</taxon>
        <taxon>Bacteroidota</taxon>
        <taxon>Cytophagia</taxon>
        <taxon>Cytophagales</taxon>
        <taxon>Cyclobacteriaceae</taxon>
        <taxon>Echinicola</taxon>
    </lineage>
</organism>
<dbReference type="AlphaFoldDB" id="L0G331"/>
<feature type="transmembrane region" description="Helical" evidence="7">
    <location>
        <begin position="240"/>
        <end position="259"/>
    </location>
</feature>
<feature type="transmembrane region" description="Helical" evidence="7">
    <location>
        <begin position="161"/>
        <end position="179"/>
    </location>
</feature>
<dbReference type="NCBIfam" id="TIGR00813">
    <property type="entry name" value="sss"/>
    <property type="match status" value="1"/>
</dbReference>
<gene>
    <name evidence="8" type="ordered locus">Echvi_3497</name>
</gene>
<reference evidence="9" key="1">
    <citation type="submission" date="2012-02" db="EMBL/GenBank/DDBJ databases">
        <title>The complete genome of Echinicola vietnamensis DSM 17526.</title>
        <authorList>
            <person name="Lucas S."/>
            <person name="Copeland A."/>
            <person name="Lapidus A."/>
            <person name="Glavina del Rio T."/>
            <person name="Dalin E."/>
            <person name="Tice H."/>
            <person name="Bruce D."/>
            <person name="Goodwin L."/>
            <person name="Pitluck S."/>
            <person name="Peters L."/>
            <person name="Ovchinnikova G."/>
            <person name="Teshima H."/>
            <person name="Kyrpides N."/>
            <person name="Mavromatis K."/>
            <person name="Ivanova N."/>
            <person name="Brettin T."/>
            <person name="Detter J.C."/>
            <person name="Han C."/>
            <person name="Larimer F."/>
            <person name="Land M."/>
            <person name="Hauser L."/>
            <person name="Markowitz V."/>
            <person name="Cheng J.-F."/>
            <person name="Hugenholtz P."/>
            <person name="Woyke T."/>
            <person name="Wu D."/>
            <person name="Brambilla E."/>
            <person name="Klenk H.-P."/>
            <person name="Eisen J.A."/>
        </authorList>
    </citation>
    <scope>NUCLEOTIDE SEQUENCE [LARGE SCALE GENOMIC DNA]</scope>
    <source>
        <strain evidence="9">DSM 17526 / LMG 23754 / KMM 6221</strain>
    </source>
</reference>
<dbReference type="KEGG" id="evi:Echvi_3497"/>
<dbReference type="EMBL" id="CP003346">
    <property type="protein sequence ID" value="AGA79713.1"/>
    <property type="molecule type" value="Genomic_DNA"/>
</dbReference>
<dbReference type="Gene3D" id="1.20.1730.10">
    <property type="entry name" value="Sodium/glucose cotransporter"/>
    <property type="match status" value="1"/>
</dbReference>
<dbReference type="InterPro" id="IPR001734">
    <property type="entry name" value="Na/solute_symporter"/>
</dbReference>
<dbReference type="InterPro" id="IPR038377">
    <property type="entry name" value="Na/Glc_symporter_sf"/>
</dbReference>
<evidence type="ECO:0000256" key="6">
    <source>
        <dbReference type="RuleBase" id="RU362091"/>
    </source>
</evidence>
<evidence type="ECO:0000256" key="3">
    <source>
        <dbReference type="ARBA" id="ARBA00022692"/>
    </source>
</evidence>
<feature type="transmembrane region" description="Helical" evidence="7">
    <location>
        <begin position="461"/>
        <end position="484"/>
    </location>
</feature>
<feature type="transmembrane region" description="Helical" evidence="7">
    <location>
        <begin position="119"/>
        <end position="141"/>
    </location>
</feature>
<evidence type="ECO:0000256" key="5">
    <source>
        <dbReference type="ARBA" id="ARBA00023136"/>
    </source>
</evidence>
<evidence type="ECO:0000256" key="7">
    <source>
        <dbReference type="SAM" id="Phobius"/>
    </source>
</evidence>
<dbReference type="HOGENOM" id="CLU_018808_9_3_10"/>
<proteinExistence type="inferred from homology"/>
<keyword evidence="4 7" id="KW-1133">Transmembrane helix</keyword>
<keyword evidence="5 7" id="KW-0472">Membrane</keyword>
<accession>L0G331</accession>
<name>L0G331_ECHVK</name>
<dbReference type="Proteomes" id="UP000010796">
    <property type="component" value="Chromosome"/>
</dbReference>
<feature type="transmembrane region" description="Helical" evidence="7">
    <location>
        <begin position="72"/>
        <end position="93"/>
    </location>
</feature>
<evidence type="ECO:0000313" key="9">
    <source>
        <dbReference type="Proteomes" id="UP000010796"/>
    </source>
</evidence>